<comment type="caution">
    <text evidence="9">The sequence shown here is derived from an EMBL/GenBank/DDBJ whole genome shotgun (WGS) entry which is preliminary data.</text>
</comment>
<dbReference type="Pfam" id="PF13886">
    <property type="entry name" value="TM7S3_TM198"/>
    <property type="match status" value="1"/>
</dbReference>
<keyword evidence="5 7" id="KW-0472">Membrane</keyword>
<dbReference type="InterPro" id="IPR040236">
    <property type="entry name" value="TMEM198"/>
</dbReference>
<dbReference type="GO" id="GO:0005886">
    <property type="term" value="C:plasma membrane"/>
    <property type="evidence" value="ECO:0007669"/>
    <property type="project" value="TreeGrafter"/>
</dbReference>
<dbReference type="Proteomes" id="UP000481153">
    <property type="component" value="Unassembled WGS sequence"/>
</dbReference>
<evidence type="ECO:0000256" key="7">
    <source>
        <dbReference type="SAM" id="Phobius"/>
    </source>
</evidence>
<dbReference type="InterPro" id="IPR025256">
    <property type="entry name" value="TM7S3/TM198-like_dom"/>
</dbReference>
<evidence type="ECO:0000259" key="8">
    <source>
        <dbReference type="Pfam" id="PF13886"/>
    </source>
</evidence>
<protein>
    <recommendedName>
        <fullName evidence="6">Transmembrane protein 198</fullName>
    </recommendedName>
</protein>
<evidence type="ECO:0000313" key="10">
    <source>
        <dbReference type="Proteomes" id="UP000481153"/>
    </source>
</evidence>
<keyword evidence="10" id="KW-1185">Reference proteome</keyword>
<feature type="transmembrane region" description="Helical" evidence="7">
    <location>
        <begin position="141"/>
        <end position="159"/>
    </location>
</feature>
<keyword evidence="4 7" id="KW-1133">Transmembrane helix</keyword>
<feature type="transmembrane region" description="Helical" evidence="7">
    <location>
        <begin position="40"/>
        <end position="59"/>
    </location>
</feature>
<feature type="transmembrane region" description="Helical" evidence="7">
    <location>
        <begin position="113"/>
        <end position="129"/>
    </location>
</feature>
<accession>A0A6G0WUU2</accession>
<sequence>MPLNENFAVELHHEQFKTKVILAAAYSFFVDDYGDLYDEGLFIVFLALMILSGLILALCGYRWIKPIMFVSGLILGMVIAFLSELPLPGQIILSIACSLVCGLIVVCKMGIALCVKGLVAGFMIGHLILSTIEPYVPIADWFQYVLLGVSSLVFAGLAIRNEGPTMIVGTAGLGAHMISYGAYFATLPPVRSDGKYWIPAVITGVVAAIAIVFQFKVSARDILARNDKANEVPGCEREAFQEVGGGVFNAVPITPA</sequence>
<gene>
    <name evidence="9" type="ORF">Ae201684_011487</name>
</gene>
<feature type="transmembrane region" description="Helical" evidence="7">
    <location>
        <begin position="166"/>
        <end position="184"/>
    </location>
</feature>
<evidence type="ECO:0000256" key="2">
    <source>
        <dbReference type="ARBA" id="ARBA00006244"/>
    </source>
</evidence>
<organism evidence="9 10">
    <name type="scientific">Aphanomyces euteiches</name>
    <dbReference type="NCBI Taxonomy" id="100861"/>
    <lineage>
        <taxon>Eukaryota</taxon>
        <taxon>Sar</taxon>
        <taxon>Stramenopiles</taxon>
        <taxon>Oomycota</taxon>
        <taxon>Saprolegniomycetes</taxon>
        <taxon>Saprolegniales</taxon>
        <taxon>Verrucalvaceae</taxon>
        <taxon>Aphanomyces</taxon>
    </lineage>
</organism>
<evidence type="ECO:0000256" key="3">
    <source>
        <dbReference type="ARBA" id="ARBA00022692"/>
    </source>
</evidence>
<feature type="domain" description="TM7S3/TM198-like" evidence="8">
    <location>
        <begin position="47"/>
        <end position="182"/>
    </location>
</feature>
<evidence type="ECO:0000256" key="6">
    <source>
        <dbReference type="ARBA" id="ARBA00049737"/>
    </source>
</evidence>
<dbReference type="PANTHER" id="PTHR31247:SF5">
    <property type="entry name" value="DUF4203 DOMAIN-CONTAINING PROTEIN"/>
    <property type="match status" value="1"/>
</dbReference>
<keyword evidence="3 7" id="KW-0812">Transmembrane</keyword>
<evidence type="ECO:0000256" key="1">
    <source>
        <dbReference type="ARBA" id="ARBA00004141"/>
    </source>
</evidence>
<comment type="subcellular location">
    <subcellularLocation>
        <location evidence="1">Membrane</location>
        <topology evidence="1">Multi-pass membrane protein</topology>
    </subcellularLocation>
</comment>
<evidence type="ECO:0000256" key="5">
    <source>
        <dbReference type="ARBA" id="ARBA00023136"/>
    </source>
</evidence>
<dbReference type="VEuPathDB" id="FungiDB:AeMF1_011610"/>
<dbReference type="EMBL" id="VJMJ01000146">
    <property type="protein sequence ID" value="KAF0731226.1"/>
    <property type="molecule type" value="Genomic_DNA"/>
</dbReference>
<dbReference type="AlphaFoldDB" id="A0A6G0WUU2"/>
<feature type="transmembrane region" description="Helical" evidence="7">
    <location>
        <begin position="66"/>
        <end position="83"/>
    </location>
</feature>
<evidence type="ECO:0000256" key="4">
    <source>
        <dbReference type="ARBA" id="ARBA00022989"/>
    </source>
</evidence>
<reference evidence="9 10" key="1">
    <citation type="submission" date="2019-07" db="EMBL/GenBank/DDBJ databases">
        <title>Genomics analysis of Aphanomyces spp. identifies a new class of oomycete effector associated with host adaptation.</title>
        <authorList>
            <person name="Gaulin E."/>
        </authorList>
    </citation>
    <scope>NUCLEOTIDE SEQUENCE [LARGE SCALE GENOMIC DNA]</scope>
    <source>
        <strain evidence="9 10">ATCC 201684</strain>
    </source>
</reference>
<dbReference type="PANTHER" id="PTHR31247">
    <property type="entry name" value="TRANSMEMBRANE PROTEIN 198 FAMILY MEMBER"/>
    <property type="match status" value="1"/>
</dbReference>
<evidence type="ECO:0000313" key="9">
    <source>
        <dbReference type="EMBL" id="KAF0731226.1"/>
    </source>
</evidence>
<proteinExistence type="inferred from homology"/>
<comment type="similarity">
    <text evidence="2">Belongs to the TMEM198 family.</text>
</comment>
<feature type="transmembrane region" description="Helical" evidence="7">
    <location>
        <begin position="196"/>
        <end position="215"/>
    </location>
</feature>
<name>A0A6G0WUU2_9STRA</name>
<feature type="transmembrane region" description="Helical" evidence="7">
    <location>
        <begin position="89"/>
        <end position="106"/>
    </location>
</feature>